<dbReference type="PROSITE" id="PS51733">
    <property type="entry name" value="BPL_LPL_CATALYTIC"/>
    <property type="match status" value="1"/>
</dbReference>
<dbReference type="Gene3D" id="3.30.930.10">
    <property type="entry name" value="Bira Bifunctional Protein, Domain 2"/>
    <property type="match status" value="2"/>
</dbReference>
<protein>
    <submittedName>
        <fullName evidence="7">BPL/LPL catalytic domain-containing protein</fullName>
    </submittedName>
</protein>
<dbReference type="GO" id="GO:0005739">
    <property type="term" value="C:mitochondrion"/>
    <property type="evidence" value="ECO:0007669"/>
    <property type="project" value="TreeGrafter"/>
</dbReference>
<evidence type="ECO:0000259" key="4">
    <source>
        <dbReference type="PROSITE" id="PS51733"/>
    </source>
</evidence>
<dbReference type="Proteomes" id="UP000271098">
    <property type="component" value="Unassembled WGS sequence"/>
</dbReference>
<keyword evidence="6" id="KW-1185">Reference proteome</keyword>
<name>A0A183DNV3_9BILA</name>
<dbReference type="PANTHER" id="PTHR12561">
    <property type="entry name" value="LIPOATE-PROTEIN LIGASE"/>
    <property type="match status" value="1"/>
</dbReference>
<evidence type="ECO:0000256" key="2">
    <source>
        <dbReference type="ARBA" id="ARBA00008242"/>
    </source>
</evidence>
<dbReference type="Pfam" id="PF21948">
    <property type="entry name" value="LplA-B_cat"/>
    <property type="match status" value="2"/>
</dbReference>
<dbReference type="AlphaFoldDB" id="A0A183DNV3"/>
<evidence type="ECO:0000256" key="3">
    <source>
        <dbReference type="SAM" id="Phobius"/>
    </source>
</evidence>
<dbReference type="EMBL" id="UYRT01077955">
    <property type="protein sequence ID" value="VDN17386.1"/>
    <property type="molecule type" value="Genomic_DNA"/>
</dbReference>
<comment type="similarity">
    <text evidence="2">Belongs to the LplA family.</text>
</comment>
<dbReference type="CDD" id="cd16443">
    <property type="entry name" value="LplA"/>
    <property type="match status" value="1"/>
</dbReference>
<organism evidence="7">
    <name type="scientific">Gongylonema pulchrum</name>
    <dbReference type="NCBI Taxonomy" id="637853"/>
    <lineage>
        <taxon>Eukaryota</taxon>
        <taxon>Metazoa</taxon>
        <taxon>Ecdysozoa</taxon>
        <taxon>Nematoda</taxon>
        <taxon>Chromadorea</taxon>
        <taxon>Rhabditida</taxon>
        <taxon>Spirurina</taxon>
        <taxon>Spiruromorpha</taxon>
        <taxon>Spiruroidea</taxon>
        <taxon>Gongylonematidae</taxon>
        <taxon>Gongylonema</taxon>
    </lineage>
</organism>
<dbReference type="InterPro" id="IPR004143">
    <property type="entry name" value="BPL_LPL_catalytic"/>
</dbReference>
<reference evidence="5 6" key="2">
    <citation type="submission" date="2018-11" db="EMBL/GenBank/DDBJ databases">
        <authorList>
            <consortium name="Pathogen Informatics"/>
        </authorList>
    </citation>
    <scope>NUCLEOTIDE SEQUENCE [LARGE SCALE GENOMIC DNA]</scope>
</reference>
<comment type="pathway">
    <text evidence="1">Protein modification; protein lipoylation via exogenous pathway; protein N(6)-(lipoyl)lysine from lipoate: step 2/2.</text>
</comment>
<dbReference type="GO" id="GO:0009249">
    <property type="term" value="P:protein lipoylation"/>
    <property type="evidence" value="ECO:0007669"/>
    <property type="project" value="InterPro"/>
</dbReference>
<dbReference type="PANTHER" id="PTHR12561:SF3">
    <property type="entry name" value="LIPOYLTRANSFERASE 1, MITOCHONDRIAL"/>
    <property type="match status" value="1"/>
</dbReference>
<evidence type="ECO:0000313" key="6">
    <source>
        <dbReference type="Proteomes" id="UP000271098"/>
    </source>
</evidence>
<proteinExistence type="inferred from homology"/>
<dbReference type="GO" id="GO:0017118">
    <property type="term" value="F:lipoyltransferase activity"/>
    <property type="evidence" value="ECO:0007669"/>
    <property type="project" value="TreeGrafter"/>
</dbReference>
<accession>A0A183DNV3</accession>
<feature type="transmembrane region" description="Helical" evidence="3">
    <location>
        <begin position="307"/>
        <end position="331"/>
    </location>
</feature>
<evidence type="ECO:0000313" key="5">
    <source>
        <dbReference type="EMBL" id="VDN17386.1"/>
    </source>
</evidence>
<evidence type="ECO:0000313" key="7">
    <source>
        <dbReference type="WBParaSite" id="GPUH_0001040701-mRNA-1"/>
    </source>
</evidence>
<dbReference type="WBParaSite" id="GPUH_0001040701-mRNA-1">
    <property type="protein sequence ID" value="GPUH_0001040701-mRNA-1"/>
    <property type="gene ID" value="GPUH_0001040701"/>
</dbReference>
<dbReference type="OrthoDB" id="1068471at2759"/>
<keyword evidence="3" id="KW-1133">Transmembrane helix</keyword>
<evidence type="ECO:0000256" key="1">
    <source>
        <dbReference type="ARBA" id="ARBA00005085"/>
    </source>
</evidence>
<reference evidence="7" key="1">
    <citation type="submission" date="2016-06" db="UniProtKB">
        <authorList>
            <consortium name="WormBaseParasite"/>
        </authorList>
    </citation>
    <scope>IDENTIFICATION</scope>
</reference>
<sequence length="343" mass="39186">MSKSVISRNARLFISQSQNIFENLAFEEWLLRNYRIDEHGESMLLWRNKPAVVIGRHQNPWLETDLNYLKRNNIELVRRHSGGGAVYHDLDPEAIVEPNERDDLWLQPGQRKISGTAARIVRGMAYHHMTLLINADPTVLKRSLSSPFSDKIITNATRSVRAPSLGYLAQEVPDISVEEVMDILMKSFKKQYLDTKVLVLSGNFTDDAQFPGLLECERELRSWDWIYGRTPQFTLPLYSDRIRVEQGIVTESAENPKLIGNRLPQDLFQAYLGFSVKPLLGIELTKRLADWKAYLRETPTGYDPKIVALQATVVTAFFGALLYPLIAYFTGDNSVVSEKKRTV</sequence>
<keyword evidence="3" id="KW-0812">Transmembrane</keyword>
<feature type="domain" description="BPL/LPL catalytic" evidence="4">
    <location>
        <begin position="1"/>
        <end position="196"/>
    </location>
</feature>
<dbReference type="UniPathway" id="UPA00537">
    <property type="reaction ID" value="UER00595"/>
</dbReference>
<dbReference type="InterPro" id="IPR045864">
    <property type="entry name" value="aa-tRNA-synth_II/BPL/LPL"/>
</dbReference>
<dbReference type="InterPro" id="IPR004562">
    <property type="entry name" value="LipoylTrfase_LipoateP_Ligase"/>
</dbReference>
<dbReference type="SUPFAM" id="SSF55681">
    <property type="entry name" value="Class II aaRS and biotin synthetases"/>
    <property type="match status" value="1"/>
</dbReference>
<keyword evidence="3" id="KW-0472">Membrane</keyword>
<gene>
    <name evidence="5" type="ORF">GPUH_LOCUS10394</name>
</gene>